<name>A0AB33KPG4_9ACTN</name>
<evidence type="ECO:0000313" key="3">
    <source>
        <dbReference type="EMBL" id="BFP56477.1"/>
    </source>
</evidence>
<reference evidence="3" key="1">
    <citation type="submission" date="2024-07" db="EMBL/GenBank/DDBJ databases">
        <title>Complete genome sequences of cellulolytic bacteria, Kitasatospora sp. CMC57 and Streptomyces sp. CMC78, isolated from Japanese agricultural soil.</title>
        <authorList>
            <person name="Hashimoto T."/>
            <person name="Ito M."/>
            <person name="Iwamoto M."/>
            <person name="Fukahori D."/>
            <person name="Shoda T."/>
            <person name="Sakoda M."/>
            <person name="Morohoshi T."/>
            <person name="Mitsuboshi M."/>
            <person name="Nishizawa T."/>
        </authorList>
    </citation>
    <scope>NUCLEOTIDE SEQUENCE</scope>
    <source>
        <strain evidence="3">CMC78</strain>
    </source>
</reference>
<feature type="region of interest" description="Disordered" evidence="1">
    <location>
        <begin position="22"/>
        <end position="43"/>
    </location>
</feature>
<gene>
    <name evidence="3" type="ORF">SCMC78_62840</name>
</gene>
<dbReference type="EMBL" id="AP035884">
    <property type="protein sequence ID" value="BFP56477.1"/>
    <property type="molecule type" value="Genomic_DNA"/>
</dbReference>
<evidence type="ECO:0000256" key="2">
    <source>
        <dbReference type="SAM" id="SignalP"/>
    </source>
</evidence>
<dbReference type="PROSITE" id="PS51257">
    <property type="entry name" value="PROKAR_LIPOPROTEIN"/>
    <property type="match status" value="1"/>
</dbReference>
<dbReference type="KEGG" id="stcm:SCMC78_62840"/>
<accession>A0AB33KPG4</accession>
<feature type="signal peptide" evidence="2">
    <location>
        <begin position="1"/>
        <end position="17"/>
    </location>
</feature>
<dbReference type="AlphaFoldDB" id="A0AB33KPG4"/>
<organism evidence="3">
    <name type="scientific">Streptomyces sp. CMC78</name>
    <dbReference type="NCBI Taxonomy" id="3231512"/>
    <lineage>
        <taxon>Bacteria</taxon>
        <taxon>Bacillati</taxon>
        <taxon>Actinomycetota</taxon>
        <taxon>Actinomycetes</taxon>
        <taxon>Kitasatosporales</taxon>
        <taxon>Streptomycetaceae</taxon>
        <taxon>Streptomyces</taxon>
    </lineage>
</organism>
<keyword evidence="2" id="KW-0732">Signal</keyword>
<sequence>MKKALAVVTLVVSLAVAGCTEAGGDLDSRPPQAVSQVPGEAGATDPALRQIGQTVTLKDDEGRPMQVTLTGIAYRDAFAKDKTLPLTGKYALAAAFTMKSATGGTLGEQMDNHIKWARGPEMTEAWDYTDAPWQGCIDAFTPYATVKANDEYKAITDLNVPVKGGKLLIEDDYGNIARWALPEADTGTGTEPATKFTTQNC</sequence>
<protein>
    <recommendedName>
        <fullName evidence="4">Lipoprotein</fullName>
    </recommendedName>
</protein>
<feature type="chain" id="PRO_5044276477" description="Lipoprotein" evidence="2">
    <location>
        <begin position="18"/>
        <end position="201"/>
    </location>
</feature>
<dbReference type="RefSeq" id="WP_408054562.1">
    <property type="nucleotide sequence ID" value="NZ_AP035884.1"/>
</dbReference>
<evidence type="ECO:0008006" key="4">
    <source>
        <dbReference type="Google" id="ProtNLM"/>
    </source>
</evidence>
<evidence type="ECO:0000256" key="1">
    <source>
        <dbReference type="SAM" id="MobiDB-lite"/>
    </source>
</evidence>
<proteinExistence type="predicted"/>